<dbReference type="EMBL" id="UZAN01076206">
    <property type="protein sequence ID" value="VDP95925.1"/>
    <property type="molecule type" value="Genomic_DNA"/>
</dbReference>
<evidence type="ECO:0000313" key="3">
    <source>
        <dbReference type="WBParaSite" id="ECPE_0001829401-mRNA-1"/>
    </source>
</evidence>
<sequence>MPTETGVYVESPQLVAPCVVRNAYQTLGHHPHSPDPSSITPNCPTFRKPSHIQFTRPDQQVQSTRQLSAAHAAAAAYHNLMFFQLQQQQQQQQQQFQHHPQRQFQQQSQLSANFPPVSTMHPIHLAAAAAAAVSSHSCIQNANTNPMSHSELSWSTTSSAVTDVEDPAAAAAASYYAAAAAAAAAVAQHGQQQQQQQEQQQQQLQHRYHRQELEQFLFDQHSIHLGTQLTAAEQCQLSAHLLRQQQQQHPLGKF</sequence>
<dbReference type="AlphaFoldDB" id="A0A183BGA9"/>
<gene>
    <name evidence="1" type="ORF">ECPE_LOCUS18244</name>
</gene>
<reference evidence="3" key="1">
    <citation type="submission" date="2016-06" db="UniProtKB">
        <authorList>
            <consortium name="WormBaseParasite"/>
        </authorList>
    </citation>
    <scope>IDENTIFICATION</scope>
</reference>
<reference evidence="1 2" key="2">
    <citation type="submission" date="2018-11" db="EMBL/GenBank/DDBJ databases">
        <authorList>
            <consortium name="Pathogen Informatics"/>
        </authorList>
    </citation>
    <scope>NUCLEOTIDE SEQUENCE [LARGE SCALE GENOMIC DNA]</scope>
    <source>
        <strain evidence="1 2">Egypt</strain>
    </source>
</reference>
<dbReference type="WBParaSite" id="ECPE_0001829401-mRNA-1">
    <property type="protein sequence ID" value="ECPE_0001829401-mRNA-1"/>
    <property type="gene ID" value="ECPE_0001829401"/>
</dbReference>
<keyword evidence="2" id="KW-1185">Reference proteome</keyword>
<proteinExistence type="predicted"/>
<accession>A0A183BGA9</accession>
<dbReference type="Proteomes" id="UP000272942">
    <property type="component" value="Unassembled WGS sequence"/>
</dbReference>
<organism evidence="3">
    <name type="scientific">Echinostoma caproni</name>
    <dbReference type="NCBI Taxonomy" id="27848"/>
    <lineage>
        <taxon>Eukaryota</taxon>
        <taxon>Metazoa</taxon>
        <taxon>Spiralia</taxon>
        <taxon>Lophotrochozoa</taxon>
        <taxon>Platyhelminthes</taxon>
        <taxon>Trematoda</taxon>
        <taxon>Digenea</taxon>
        <taxon>Plagiorchiida</taxon>
        <taxon>Echinostomata</taxon>
        <taxon>Echinostomatoidea</taxon>
        <taxon>Echinostomatidae</taxon>
        <taxon>Echinostoma</taxon>
    </lineage>
</organism>
<protein>
    <submittedName>
        <fullName evidence="1 3">Uncharacterized protein</fullName>
    </submittedName>
</protein>
<name>A0A183BGA9_9TREM</name>
<evidence type="ECO:0000313" key="2">
    <source>
        <dbReference type="Proteomes" id="UP000272942"/>
    </source>
</evidence>
<evidence type="ECO:0000313" key="1">
    <source>
        <dbReference type="EMBL" id="VDP95925.1"/>
    </source>
</evidence>